<dbReference type="EMBL" id="CAMPGE010026767">
    <property type="protein sequence ID" value="CAI2384434.1"/>
    <property type="molecule type" value="Genomic_DNA"/>
</dbReference>
<keyword evidence="3" id="KW-1185">Reference proteome</keyword>
<feature type="compositionally biased region" description="Polar residues" evidence="1">
    <location>
        <begin position="221"/>
        <end position="237"/>
    </location>
</feature>
<proteinExistence type="predicted"/>
<organism evidence="2 3">
    <name type="scientific">Euplotes crassus</name>
    <dbReference type="NCBI Taxonomy" id="5936"/>
    <lineage>
        <taxon>Eukaryota</taxon>
        <taxon>Sar</taxon>
        <taxon>Alveolata</taxon>
        <taxon>Ciliophora</taxon>
        <taxon>Intramacronucleata</taxon>
        <taxon>Spirotrichea</taxon>
        <taxon>Hypotrichia</taxon>
        <taxon>Euplotida</taxon>
        <taxon>Euplotidae</taxon>
        <taxon>Moneuplotes</taxon>
    </lineage>
</organism>
<name>A0AAD1Y4L0_EUPCR</name>
<gene>
    <name evidence="2" type="ORF">ECRASSUSDP1_LOCUS25961</name>
</gene>
<feature type="region of interest" description="Disordered" evidence="1">
    <location>
        <begin position="58"/>
        <end position="77"/>
    </location>
</feature>
<dbReference type="Proteomes" id="UP001295684">
    <property type="component" value="Unassembled WGS sequence"/>
</dbReference>
<accession>A0AAD1Y4L0</accession>
<comment type="caution">
    <text evidence="2">The sequence shown here is derived from an EMBL/GenBank/DDBJ whole genome shotgun (WGS) entry which is preliminary data.</text>
</comment>
<feature type="region of interest" description="Disordered" evidence="1">
    <location>
        <begin position="1"/>
        <end position="22"/>
    </location>
</feature>
<evidence type="ECO:0000256" key="1">
    <source>
        <dbReference type="SAM" id="MobiDB-lite"/>
    </source>
</evidence>
<evidence type="ECO:0000313" key="2">
    <source>
        <dbReference type="EMBL" id="CAI2384434.1"/>
    </source>
</evidence>
<feature type="compositionally biased region" description="Polar residues" evidence="1">
    <location>
        <begin position="1"/>
        <end position="14"/>
    </location>
</feature>
<protein>
    <submittedName>
        <fullName evidence="2">Uncharacterized protein</fullName>
    </submittedName>
</protein>
<sequence length="237" mass="27835">MTQSYDDFQSSIQIKNYRKEPLSVEREDKLNQSGYANKYINLLDTSNHAVERKLFSDHGENSMKRDQSPLETPCTGEKEKHLIKIELHEETKKKPVPKFINPSRSKKATSKDFSEENFYSNHKGKYWNKTNMQFKKFPNSEVLENQERIYSKYYKSQGFLKHGYPINKSSTKDREVIPSIHTKLASKITSKGYYSKYKNEKACRKKKLIKPKHKNSKDMTSKTSQRLKFIANSSLQD</sequence>
<evidence type="ECO:0000313" key="3">
    <source>
        <dbReference type="Proteomes" id="UP001295684"/>
    </source>
</evidence>
<feature type="compositionally biased region" description="Basic and acidic residues" evidence="1">
    <location>
        <begin position="58"/>
        <end position="68"/>
    </location>
</feature>
<dbReference type="AlphaFoldDB" id="A0AAD1Y4L0"/>
<reference evidence="2" key="1">
    <citation type="submission" date="2023-07" db="EMBL/GenBank/DDBJ databases">
        <authorList>
            <consortium name="AG Swart"/>
            <person name="Singh M."/>
            <person name="Singh A."/>
            <person name="Seah K."/>
            <person name="Emmerich C."/>
        </authorList>
    </citation>
    <scope>NUCLEOTIDE SEQUENCE</scope>
    <source>
        <strain evidence="2">DP1</strain>
    </source>
</reference>
<feature type="region of interest" description="Disordered" evidence="1">
    <location>
        <begin position="210"/>
        <end position="237"/>
    </location>
</feature>